<evidence type="ECO:0000256" key="2">
    <source>
        <dbReference type="ARBA" id="ARBA00022679"/>
    </source>
</evidence>
<dbReference type="GO" id="GO:0008887">
    <property type="term" value="F:glycerate kinase activity"/>
    <property type="evidence" value="ECO:0007669"/>
    <property type="project" value="UniProtKB-UniRule"/>
</dbReference>
<dbReference type="GO" id="GO:0031388">
    <property type="term" value="P:organic acid phosphorylation"/>
    <property type="evidence" value="ECO:0007669"/>
    <property type="project" value="UniProtKB-UniRule"/>
</dbReference>
<dbReference type="Gene3D" id="3.90.1510.10">
    <property type="entry name" value="Glycerate kinase, domain 2"/>
    <property type="match status" value="1"/>
</dbReference>
<dbReference type="Proteomes" id="UP000441354">
    <property type="component" value="Unassembled WGS sequence"/>
</dbReference>
<accession>A0A7V7UXE9</accession>
<dbReference type="PANTHER" id="PTHR21599">
    <property type="entry name" value="GLYCERATE KINASE"/>
    <property type="match status" value="1"/>
</dbReference>
<evidence type="ECO:0000313" key="6">
    <source>
        <dbReference type="Proteomes" id="UP000441354"/>
    </source>
</evidence>
<keyword evidence="3 4" id="KW-0418">Kinase</keyword>
<dbReference type="InterPro" id="IPR018193">
    <property type="entry name" value="Glyc_kinase_flavodox-like_fold"/>
</dbReference>
<dbReference type="OrthoDB" id="9774290at2"/>
<dbReference type="SUPFAM" id="SSF110738">
    <property type="entry name" value="Glycerate kinase I"/>
    <property type="match status" value="1"/>
</dbReference>
<dbReference type="InterPro" id="IPR018197">
    <property type="entry name" value="Glycerate_kinase_RE-like"/>
</dbReference>
<keyword evidence="2 4" id="KW-0808">Transferase</keyword>
<comment type="caution">
    <text evidence="5">The sequence shown here is derived from an EMBL/GenBank/DDBJ whole genome shotgun (WGS) entry which is preliminary data.</text>
</comment>
<protein>
    <submittedName>
        <fullName evidence="5">Glycerate kinase</fullName>
    </submittedName>
</protein>
<evidence type="ECO:0000313" key="5">
    <source>
        <dbReference type="EMBL" id="KAB2335801.1"/>
    </source>
</evidence>
<reference evidence="5 6" key="1">
    <citation type="journal article" date="2014" name="Arch. Microbiol.">
        <title>Bacillus mesophilum sp. nov., strain IITR-54T, a novel 4-chlorobiphenyl dechlorinating bacterium.</title>
        <authorList>
            <person name="Manickam N."/>
            <person name="Singh N.K."/>
            <person name="Bajaj A."/>
            <person name="Kumar R.M."/>
            <person name="Kaur G."/>
            <person name="Kaur N."/>
            <person name="Bala M."/>
            <person name="Kumar A."/>
            <person name="Mayilraj S."/>
        </authorList>
    </citation>
    <scope>NUCLEOTIDE SEQUENCE [LARGE SCALE GENOMIC DNA]</scope>
    <source>
        <strain evidence="5 6">IITR-54</strain>
    </source>
</reference>
<dbReference type="Gene3D" id="3.40.50.10350">
    <property type="entry name" value="Glycerate kinase, domain 1"/>
    <property type="match status" value="1"/>
</dbReference>
<dbReference type="NCBIfam" id="TIGR00045">
    <property type="entry name" value="glycerate kinase"/>
    <property type="match status" value="1"/>
</dbReference>
<dbReference type="AlphaFoldDB" id="A0A7V7UXE9"/>
<dbReference type="Pfam" id="PF02595">
    <property type="entry name" value="Gly_kinase"/>
    <property type="match status" value="1"/>
</dbReference>
<evidence type="ECO:0000256" key="4">
    <source>
        <dbReference type="PIRNR" id="PIRNR006078"/>
    </source>
</evidence>
<keyword evidence="6" id="KW-1185">Reference proteome</keyword>
<dbReference type="InterPro" id="IPR036129">
    <property type="entry name" value="Glycerate_kinase_sf"/>
</dbReference>
<dbReference type="PANTHER" id="PTHR21599:SF0">
    <property type="entry name" value="GLYCERATE KINASE"/>
    <property type="match status" value="1"/>
</dbReference>
<proteinExistence type="inferred from homology"/>
<dbReference type="RefSeq" id="WP_151572402.1">
    <property type="nucleotide sequence ID" value="NZ_WBOT01000001.1"/>
</dbReference>
<evidence type="ECO:0000256" key="1">
    <source>
        <dbReference type="ARBA" id="ARBA00006284"/>
    </source>
</evidence>
<evidence type="ECO:0000256" key="3">
    <source>
        <dbReference type="ARBA" id="ARBA00022777"/>
    </source>
</evidence>
<dbReference type="PIRSF" id="PIRSF006078">
    <property type="entry name" value="GlxK"/>
    <property type="match status" value="1"/>
</dbReference>
<sequence>MKFVIAPDSFKESMSAKKAATAIESGIHAIFPDAVCTIVPMADGGEGTVESLTSMSDGDIVKVEVVGPLGEAVTAEYGIIDHGEIAVIEMASASGIELISSQERDPLITTTYGTGQLIKHALDSGVKRILIGIGGSATNDAGAGMLQALGVSFKDQNGKELPYGGGALDLLAEIDISGLDSRIKEVQIDVACDVSNPLIGSNGASAIFGPQKGATPETVEILDRNLAHFAELVKRELNLDIAHMEGAGAAGGLGGGLLAFLNARLKKGIELVIEYTGLEEHIKDADYVFTGEGSIDSQTIFGKTPYGVATIAKKYNIPVFAVAGKIGEGVEPLYDIGFTSIFGILKGAVQLEEALKEGEMNLTFTVKNICRLINKLRGETNETTIG</sequence>
<organism evidence="5 6">
    <name type="scientific">Bacillus mesophilum</name>
    <dbReference type="NCBI Taxonomy" id="1071718"/>
    <lineage>
        <taxon>Bacteria</taxon>
        <taxon>Bacillati</taxon>
        <taxon>Bacillota</taxon>
        <taxon>Bacilli</taxon>
        <taxon>Bacillales</taxon>
        <taxon>Bacillaceae</taxon>
        <taxon>Bacillus</taxon>
    </lineage>
</organism>
<dbReference type="InterPro" id="IPR004381">
    <property type="entry name" value="Glycerate_kinase"/>
</dbReference>
<name>A0A7V7UXE9_9BACI</name>
<dbReference type="EMBL" id="WBOT01000001">
    <property type="protein sequence ID" value="KAB2335801.1"/>
    <property type="molecule type" value="Genomic_DNA"/>
</dbReference>
<gene>
    <name evidence="5" type="ORF">F7732_04355</name>
</gene>
<comment type="similarity">
    <text evidence="1 4">Belongs to the glycerate kinase type-1 family.</text>
</comment>